<dbReference type="CDD" id="cd05233">
    <property type="entry name" value="SDR_c"/>
    <property type="match status" value="1"/>
</dbReference>
<dbReference type="NCBIfam" id="NF006121">
    <property type="entry name" value="PRK08265.1"/>
    <property type="match status" value="1"/>
</dbReference>
<dbReference type="FunFam" id="3.40.50.720:FF:000084">
    <property type="entry name" value="Short-chain dehydrogenase reductase"/>
    <property type="match status" value="1"/>
</dbReference>
<dbReference type="InterPro" id="IPR020904">
    <property type="entry name" value="Sc_DH/Rdtase_CS"/>
</dbReference>
<dbReference type="Gene3D" id="3.40.50.720">
    <property type="entry name" value="NAD(P)-binding Rossmann-like Domain"/>
    <property type="match status" value="1"/>
</dbReference>
<dbReference type="Pfam" id="PF13561">
    <property type="entry name" value="adh_short_C2"/>
    <property type="match status" value="1"/>
</dbReference>
<evidence type="ECO:0000313" key="5">
    <source>
        <dbReference type="Proteomes" id="UP000621454"/>
    </source>
</evidence>
<dbReference type="AlphaFoldDB" id="A0A916SYW2"/>
<accession>A0A916SYW2</accession>
<proteinExistence type="inferred from homology"/>
<keyword evidence="2" id="KW-0560">Oxidoreductase</keyword>
<sequence length="285" mass="29407">MTVSPPTISSPTISSLPQAHSDDTAAPLAGRVAIVSGGATDIGWGVVASLCTAGASVVVADIDTDRGKRLADTDSGIVFTQTDLTDDVSLATLVSTTADTFGGIDILVNLACSYVDDGSATTRADWLKALDVNLVSAALLSEAVRPHMVSRGGGVIVNFGSISAKIAQTGRWVYPASKAAVVQLTRSMAMDYATDNIRVNSVSPGWTWSKIMRELSQGDRAKTDAVAAPFHLTRRVGEPTEVGNVIAFLVSDSASVVTGADWAVDGGYSVIGPEGCEPAIPLLAQ</sequence>
<dbReference type="GO" id="GO:0016491">
    <property type="term" value="F:oxidoreductase activity"/>
    <property type="evidence" value="ECO:0007669"/>
    <property type="project" value="UniProtKB-KW"/>
</dbReference>
<feature type="region of interest" description="Disordered" evidence="3">
    <location>
        <begin position="1"/>
        <end position="20"/>
    </location>
</feature>
<comment type="caution">
    <text evidence="4">The sequence shown here is derived from an EMBL/GenBank/DDBJ whole genome shotgun (WGS) entry which is preliminary data.</text>
</comment>
<keyword evidence="5" id="KW-1185">Reference proteome</keyword>
<reference evidence="4" key="1">
    <citation type="journal article" date="2014" name="Int. J. Syst. Evol. Microbiol.">
        <title>Complete genome sequence of Corynebacterium casei LMG S-19264T (=DSM 44701T), isolated from a smear-ripened cheese.</title>
        <authorList>
            <consortium name="US DOE Joint Genome Institute (JGI-PGF)"/>
            <person name="Walter F."/>
            <person name="Albersmeier A."/>
            <person name="Kalinowski J."/>
            <person name="Ruckert C."/>
        </authorList>
    </citation>
    <scope>NUCLEOTIDE SEQUENCE</scope>
    <source>
        <strain evidence="4">CGMCC 1.12827</strain>
    </source>
</reference>
<dbReference type="Proteomes" id="UP000621454">
    <property type="component" value="Unassembled WGS sequence"/>
</dbReference>
<evidence type="ECO:0000256" key="2">
    <source>
        <dbReference type="ARBA" id="ARBA00023002"/>
    </source>
</evidence>
<dbReference type="EMBL" id="BMGC01000003">
    <property type="protein sequence ID" value="GGB20603.1"/>
    <property type="molecule type" value="Genomic_DNA"/>
</dbReference>
<organism evidence="4 5">
    <name type="scientific">Gordonia jinhuaensis</name>
    <dbReference type="NCBI Taxonomy" id="1517702"/>
    <lineage>
        <taxon>Bacteria</taxon>
        <taxon>Bacillati</taxon>
        <taxon>Actinomycetota</taxon>
        <taxon>Actinomycetes</taxon>
        <taxon>Mycobacteriales</taxon>
        <taxon>Gordoniaceae</taxon>
        <taxon>Gordonia</taxon>
    </lineage>
</organism>
<dbReference type="RefSeq" id="WP_188585096.1">
    <property type="nucleotide sequence ID" value="NZ_BMGC01000003.1"/>
</dbReference>
<dbReference type="PRINTS" id="PR00081">
    <property type="entry name" value="GDHRDH"/>
</dbReference>
<comment type="similarity">
    <text evidence="1">Belongs to the short-chain dehydrogenases/reductases (SDR) family.</text>
</comment>
<feature type="compositionally biased region" description="Low complexity" evidence="3">
    <location>
        <begin position="1"/>
        <end position="15"/>
    </location>
</feature>
<evidence type="ECO:0000313" key="4">
    <source>
        <dbReference type="EMBL" id="GGB20603.1"/>
    </source>
</evidence>
<dbReference type="InterPro" id="IPR002347">
    <property type="entry name" value="SDR_fam"/>
</dbReference>
<reference evidence="4" key="2">
    <citation type="submission" date="2020-09" db="EMBL/GenBank/DDBJ databases">
        <authorList>
            <person name="Sun Q."/>
            <person name="Zhou Y."/>
        </authorList>
    </citation>
    <scope>NUCLEOTIDE SEQUENCE</scope>
    <source>
        <strain evidence="4">CGMCC 1.12827</strain>
    </source>
</reference>
<dbReference type="PRINTS" id="PR00080">
    <property type="entry name" value="SDRFAMILY"/>
</dbReference>
<dbReference type="InterPro" id="IPR036291">
    <property type="entry name" value="NAD(P)-bd_dom_sf"/>
</dbReference>
<evidence type="ECO:0000256" key="1">
    <source>
        <dbReference type="ARBA" id="ARBA00006484"/>
    </source>
</evidence>
<evidence type="ECO:0000256" key="3">
    <source>
        <dbReference type="SAM" id="MobiDB-lite"/>
    </source>
</evidence>
<protein>
    <submittedName>
        <fullName evidence="4">Short-chain dehydrogenase</fullName>
    </submittedName>
</protein>
<dbReference type="PROSITE" id="PS00061">
    <property type="entry name" value="ADH_SHORT"/>
    <property type="match status" value="1"/>
</dbReference>
<dbReference type="PANTHER" id="PTHR24321:SF8">
    <property type="entry name" value="ESTRADIOL 17-BETA-DEHYDROGENASE 8-RELATED"/>
    <property type="match status" value="1"/>
</dbReference>
<dbReference type="PANTHER" id="PTHR24321">
    <property type="entry name" value="DEHYDROGENASES, SHORT CHAIN"/>
    <property type="match status" value="1"/>
</dbReference>
<gene>
    <name evidence="4" type="primary">bacC</name>
    <name evidence="4" type="ORF">GCM10011489_05890</name>
</gene>
<dbReference type="SUPFAM" id="SSF51735">
    <property type="entry name" value="NAD(P)-binding Rossmann-fold domains"/>
    <property type="match status" value="1"/>
</dbReference>
<name>A0A916SYW2_9ACTN</name>